<reference evidence="2" key="1">
    <citation type="submission" date="2014-09" db="EMBL/GenBank/DDBJ databases">
        <authorList>
            <person name="Magalhaes I.L.F."/>
            <person name="Oliveira U."/>
            <person name="Santos F.R."/>
            <person name="Vidigal T.H.D.A."/>
            <person name="Brescovit A.D."/>
            <person name="Santos A.J."/>
        </authorList>
    </citation>
    <scope>NUCLEOTIDE SEQUENCE</scope>
    <source>
        <tissue evidence="2">Shoot tissue taken approximately 20 cm above the soil surface</tissue>
    </source>
</reference>
<dbReference type="EMBL" id="GBRH01278744">
    <property type="protein sequence ID" value="JAD19151.1"/>
    <property type="molecule type" value="Transcribed_RNA"/>
</dbReference>
<proteinExistence type="predicted"/>
<accession>A0A0A8XZ86</accession>
<organism evidence="2">
    <name type="scientific">Arundo donax</name>
    <name type="common">Giant reed</name>
    <name type="synonym">Donax arundinaceus</name>
    <dbReference type="NCBI Taxonomy" id="35708"/>
    <lineage>
        <taxon>Eukaryota</taxon>
        <taxon>Viridiplantae</taxon>
        <taxon>Streptophyta</taxon>
        <taxon>Embryophyta</taxon>
        <taxon>Tracheophyta</taxon>
        <taxon>Spermatophyta</taxon>
        <taxon>Magnoliopsida</taxon>
        <taxon>Liliopsida</taxon>
        <taxon>Poales</taxon>
        <taxon>Poaceae</taxon>
        <taxon>PACMAD clade</taxon>
        <taxon>Arundinoideae</taxon>
        <taxon>Arundineae</taxon>
        <taxon>Arundo</taxon>
    </lineage>
</organism>
<evidence type="ECO:0000313" key="2">
    <source>
        <dbReference type="EMBL" id="JAD19151.1"/>
    </source>
</evidence>
<sequence>MWHTVEHMSLFSGILWISFSCSLHHKITGNYSDYSMHAGLQANPKSWSRPGTGTSR</sequence>
<protein>
    <submittedName>
        <fullName evidence="2">Uncharacterized protein</fullName>
    </submittedName>
</protein>
<evidence type="ECO:0000256" key="1">
    <source>
        <dbReference type="SAM" id="SignalP"/>
    </source>
</evidence>
<feature type="signal peptide" evidence="1">
    <location>
        <begin position="1"/>
        <end position="20"/>
    </location>
</feature>
<dbReference type="AlphaFoldDB" id="A0A0A8XZ86"/>
<name>A0A0A8XZ86_ARUDO</name>
<feature type="chain" id="PRO_5002059536" evidence="1">
    <location>
        <begin position="21"/>
        <end position="56"/>
    </location>
</feature>
<reference evidence="2" key="2">
    <citation type="journal article" date="2015" name="Data Brief">
        <title>Shoot transcriptome of the giant reed, Arundo donax.</title>
        <authorList>
            <person name="Barrero R.A."/>
            <person name="Guerrero F.D."/>
            <person name="Moolhuijzen P."/>
            <person name="Goolsby J.A."/>
            <person name="Tidwell J."/>
            <person name="Bellgard S.E."/>
            <person name="Bellgard M.I."/>
        </authorList>
    </citation>
    <scope>NUCLEOTIDE SEQUENCE</scope>
    <source>
        <tissue evidence="2">Shoot tissue taken approximately 20 cm above the soil surface</tissue>
    </source>
</reference>
<keyword evidence="1" id="KW-0732">Signal</keyword>